<dbReference type="KEGG" id="foc:113208032"/>
<reference evidence="4" key="1">
    <citation type="submission" date="2025-08" db="UniProtKB">
        <authorList>
            <consortium name="RefSeq"/>
        </authorList>
    </citation>
    <scope>IDENTIFICATION</scope>
    <source>
        <tissue evidence="4">Whole organism</tissue>
    </source>
</reference>
<accession>A0A6J1SI32</accession>
<evidence type="ECO:0000256" key="1">
    <source>
        <dbReference type="SAM" id="MobiDB-lite"/>
    </source>
</evidence>
<feature type="transmembrane region" description="Helical" evidence="2">
    <location>
        <begin position="613"/>
        <end position="632"/>
    </location>
</feature>
<evidence type="ECO:0000313" key="3">
    <source>
        <dbReference type="Proteomes" id="UP000504606"/>
    </source>
</evidence>
<proteinExistence type="predicted"/>
<dbReference type="Proteomes" id="UP000504606">
    <property type="component" value="Unplaced"/>
</dbReference>
<keyword evidence="2" id="KW-1133">Transmembrane helix</keyword>
<feature type="transmembrane region" description="Helical" evidence="2">
    <location>
        <begin position="538"/>
        <end position="555"/>
    </location>
</feature>
<keyword evidence="2" id="KW-0812">Transmembrane</keyword>
<dbReference type="PANTHER" id="PTHR46579:SF1">
    <property type="entry name" value="F5_8 TYPE C DOMAIN-CONTAINING PROTEIN"/>
    <property type="match status" value="1"/>
</dbReference>
<dbReference type="GeneID" id="113208032"/>
<dbReference type="RefSeq" id="XP_026280647.1">
    <property type="nucleotide sequence ID" value="XM_026424862.2"/>
</dbReference>
<feature type="compositionally biased region" description="Basic and acidic residues" evidence="1">
    <location>
        <begin position="118"/>
        <end position="137"/>
    </location>
</feature>
<evidence type="ECO:0000256" key="2">
    <source>
        <dbReference type="SAM" id="Phobius"/>
    </source>
</evidence>
<gene>
    <name evidence="4" type="primary">LOC113208032</name>
</gene>
<feature type="compositionally biased region" description="Basic and acidic residues" evidence="1">
    <location>
        <begin position="59"/>
        <end position="68"/>
    </location>
</feature>
<feature type="compositionally biased region" description="Low complexity" evidence="1">
    <location>
        <begin position="95"/>
        <end position="106"/>
    </location>
</feature>
<dbReference type="PANTHER" id="PTHR46579">
    <property type="entry name" value="F5/8 TYPE C DOMAIN-CONTAINING PROTEIN-RELATED"/>
    <property type="match status" value="1"/>
</dbReference>
<name>A0A6J1SI32_FRAOC</name>
<sequence length="745" mass="85173">MASRKGKHYQEYMDKLLRGEKNVTIPYSTWSAWLRKGKITVEKLHQLGIKTNQRKRRTPRVDLQREDSGLGSEQQNHEVREANADQHHAVDCNVSDASSDSQDGSAPFRESDSDSDSDNAHLDREQTELSDRSHTDSSDSSGDSDSENNDPLLADTTRLLSILNNQRIGPTTMNEKLHPNLDITKFEVLLMILHLSMRHRMTDVFLNHLFEFAEKIVGMPKSLHMSKHLFHKLFQCGRRPTQHFYCPKCSDYLGVGEDFNNRDVTCEREECDWSSTASSLNSRNYFLTLEMRQQITDVLSRPGLKLVSKQRTENVLTDFMDGLEYQHIFRDRILPSEPDALTLTINTDGSPIFKSGNNSLWPVHFYINELDPSERFCAENVPNIQVFLKPIVEQLIELETSGVVWTKPDGSTVESPIYVLSCCCDSVARPKVQCHMQFNGAYACAICMHPNTTILVDQKVKPAVQKNKKRGTKRKADQVDEEVAPKKIKIMRYLRDSYPLRSNQQLREHMEMGEASPLGPIMGCTGKSVLAELKQFNVVYGFVIYYMHAVLLGTMKKMAFLWFDSSSSGEPYYIGLKIDRVNQRLSTITPTNRFRAPRPMSDRVHWKANEWRAFLLYFGLVVVHNILPIQYYNHFKKLVSAIYILCKESILNDEVVHAHNLLSQFVHEFQDLYGEVNMVYNVHITGHLARLVARMGPLSAYSAFPFESANGRLVNLAMGTKGVATQICRKYLMTHNATKLFGHGY</sequence>
<organism evidence="3 4">
    <name type="scientific">Frankliniella occidentalis</name>
    <name type="common">Western flower thrips</name>
    <name type="synonym">Euthrips occidentalis</name>
    <dbReference type="NCBI Taxonomy" id="133901"/>
    <lineage>
        <taxon>Eukaryota</taxon>
        <taxon>Metazoa</taxon>
        <taxon>Ecdysozoa</taxon>
        <taxon>Arthropoda</taxon>
        <taxon>Hexapoda</taxon>
        <taxon>Insecta</taxon>
        <taxon>Pterygota</taxon>
        <taxon>Neoptera</taxon>
        <taxon>Paraneoptera</taxon>
        <taxon>Thysanoptera</taxon>
        <taxon>Terebrantia</taxon>
        <taxon>Thripoidea</taxon>
        <taxon>Thripidae</taxon>
        <taxon>Frankliniella</taxon>
    </lineage>
</organism>
<keyword evidence="3" id="KW-1185">Reference proteome</keyword>
<dbReference type="OrthoDB" id="6776248at2759"/>
<protein>
    <submittedName>
        <fullName evidence="4">Uncharacterized protein LOC113208032</fullName>
    </submittedName>
</protein>
<feature type="region of interest" description="Disordered" evidence="1">
    <location>
        <begin position="50"/>
        <end position="75"/>
    </location>
</feature>
<feature type="region of interest" description="Disordered" evidence="1">
    <location>
        <begin position="94"/>
        <end position="152"/>
    </location>
</feature>
<dbReference type="AlphaFoldDB" id="A0A6J1SI32"/>
<keyword evidence="2" id="KW-0472">Membrane</keyword>
<evidence type="ECO:0000313" key="4">
    <source>
        <dbReference type="RefSeq" id="XP_026280647.1"/>
    </source>
</evidence>